<dbReference type="InterPro" id="IPR021457">
    <property type="entry name" value="DUF3108"/>
</dbReference>
<dbReference type="Proteomes" id="UP000229227">
    <property type="component" value="Unassembled WGS sequence"/>
</dbReference>
<feature type="signal peptide" evidence="1">
    <location>
        <begin position="1"/>
        <end position="22"/>
    </location>
</feature>
<name>A0A2M6ZGX8_9BACT</name>
<gene>
    <name evidence="2" type="ORF">COS91_03515</name>
</gene>
<dbReference type="AlphaFoldDB" id="A0A2M6ZGX8"/>
<accession>A0A2M6ZGX8</accession>
<evidence type="ECO:0000313" key="2">
    <source>
        <dbReference type="EMBL" id="PIU51619.1"/>
    </source>
</evidence>
<dbReference type="Pfam" id="PF11306">
    <property type="entry name" value="DUF3108"/>
    <property type="match status" value="1"/>
</dbReference>
<proteinExistence type="predicted"/>
<evidence type="ECO:0000256" key="1">
    <source>
        <dbReference type="SAM" id="SignalP"/>
    </source>
</evidence>
<evidence type="ECO:0008006" key="4">
    <source>
        <dbReference type="Google" id="ProtNLM"/>
    </source>
</evidence>
<dbReference type="EMBL" id="PEWN01000055">
    <property type="protein sequence ID" value="PIU51619.1"/>
    <property type="molecule type" value="Genomic_DNA"/>
</dbReference>
<organism evidence="2 3">
    <name type="scientific">Candidatus Desantisbacteria bacterium CG07_land_8_20_14_0_80_39_15</name>
    <dbReference type="NCBI Taxonomy" id="1974549"/>
    <lineage>
        <taxon>Bacteria</taxon>
        <taxon>Candidatus Desantisiibacteriota</taxon>
    </lineage>
</organism>
<feature type="chain" id="PRO_5014649949" description="DUF3108 domain-containing protein" evidence="1">
    <location>
        <begin position="23"/>
        <end position="230"/>
    </location>
</feature>
<comment type="caution">
    <text evidence="2">The sequence shown here is derived from an EMBL/GenBank/DDBJ whole genome shotgun (WGS) entry which is preliminary data.</text>
</comment>
<protein>
    <recommendedName>
        <fullName evidence="4">DUF3108 domain-containing protein</fullName>
    </recommendedName>
</protein>
<reference evidence="3" key="1">
    <citation type="submission" date="2017-09" db="EMBL/GenBank/DDBJ databases">
        <title>Depth-based differentiation of microbial function through sediment-hosted aquifers and enrichment of novel symbionts in the deep terrestrial subsurface.</title>
        <authorList>
            <person name="Probst A.J."/>
            <person name="Ladd B."/>
            <person name="Jarett J.K."/>
            <person name="Geller-Mcgrath D.E."/>
            <person name="Sieber C.M.K."/>
            <person name="Emerson J.B."/>
            <person name="Anantharaman K."/>
            <person name="Thomas B.C."/>
            <person name="Malmstrom R."/>
            <person name="Stieglmeier M."/>
            <person name="Klingl A."/>
            <person name="Woyke T."/>
            <person name="Ryan C.M."/>
            <person name="Banfield J.F."/>
        </authorList>
    </citation>
    <scope>NUCLEOTIDE SEQUENCE [LARGE SCALE GENOMIC DNA]</scope>
</reference>
<keyword evidence="1" id="KW-0732">Signal</keyword>
<sequence>MLNRKKWGLSLFLLLFASELFKNPAIDKPEKWKYRSSEGGKWNIMTDSSKYITRNGKGFLIITSVPEDKKYVTTMTLEPDTLKPISIKIDGETETVFEAKYRGNMAVINLFRGPKNIRNKKILLAPVTYDQRTLFWLLRGYPFDKPKELEIDLIMPLGNRCSMKVRYLGTEIISVPAGKFIAHKLEVEPNAILPMFSEKLRTYFWYSREKIPKFLKYSYPTKNESAELMK</sequence>
<evidence type="ECO:0000313" key="3">
    <source>
        <dbReference type="Proteomes" id="UP000229227"/>
    </source>
</evidence>